<dbReference type="OrthoDB" id="1914234at2759"/>
<feature type="region of interest" description="Disordered" evidence="1">
    <location>
        <begin position="112"/>
        <end position="132"/>
    </location>
</feature>
<name>A0A8K0GQK9_9ROSA</name>
<evidence type="ECO:0000313" key="2">
    <source>
        <dbReference type="EMBL" id="KAF3433721.1"/>
    </source>
</evidence>
<dbReference type="Proteomes" id="UP000796880">
    <property type="component" value="Unassembled WGS sequence"/>
</dbReference>
<keyword evidence="3" id="KW-1185">Reference proteome</keyword>
<evidence type="ECO:0000256" key="1">
    <source>
        <dbReference type="SAM" id="MobiDB-lite"/>
    </source>
</evidence>
<dbReference type="EMBL" id="VOIH02000011">
    <property type="protein sequence ID" value="KAF3433721.1"/>
    <property type="molecule type" value="Genomic_DNA"/>
</dbReference>
<reference evidence="2" key="1">
    <citation type="submission" date="2020-03" db="EMBL/GenBank/DDBJ databases">
        <title>A high-quality chromosome-level genome assembly of a woody plant with both climbing and erect habits, Rhamnella rubrinervis.</title>
        <authorList>
            <person name="Lu Z."/>
            <person name="Yang Y."/>
            <person name="Zhu X."/>
            <person name="Sun Y."/>
        </authorList>
    </citation>
    <scope>NUCLEOTIDE SEQUENCE</scope>
    <source>
        <strain evidence="2">BYM</strain>
        <tissue evidence="2">Leaf</tissue>
    </source>
</reference>
<accession>A0A8K0GQK9</accession>
<proteinExistence type="predicted"/>
<organism evidence="2 3">
    <name type="scientific">Rhamnella rubrinervis</name>
    <dbReference type="NCBI Taxonomy" id="2594499"/>
    <lineage>
        <taxon>Eukaryota</taxon>
        <taxon>Viridiplantae</taxon>
        <taxon>Streptophyta</taxon>
        <taxon>Embryophyta</taxon>
        <taxon>Tracheophyta</taxon>
        <taxon>Spermatophyta</taxon>
        <taxon>Magnoliopsida</taxon>
        <taxon>eudicotyledons</taxon>
        <taxon>Gunneridae</taxon>
        <taxon>Pentapetalae</taxon>
        <taxon>rosids</taxon>
        <taxon>fabids</taxon>
        <taxon>Rosales</taxon>
        <taxon>Rhamnaceae</taxon>
        <taxon>rhamnoid group</taxon>
        <taxon>Rhamneae</taxon>
        <taxon>Rhamnella</taxon>
    </lineage>
</organism>
<sequence>MASSHTLSLADWEELLINVDWKDFFWAITRDGNGAEHLKKFLREVITVDSLLNHSVGVDEERSSPENYGSQGSYDILTIEDVSPIESARERFLRIIVDHFIGDHLIEVNDSDVDDAAQSTQDKPNKRKTREVQFEGDPEFVLPLMYVANMYETLAKEVNIRLGSLSGLRGKTIGVALEAAGGLYRSLAKKFPQKGPRTYKRTELKSKGGILKRFPELVIGEDKPVHFVIVNGLDIVENPNMPMDDAEWFKRLTGRNEVSVSAQDYKFYFGRHKNKSVASNSVSNIPTSLSNKSAKGFTDKLFDRLSSRATETVEDLKLDTEQEHDINFGNTNINSPMFVNQPVTFDTALPTQSSGRKESKAKDALEKGLSEVASMINQLIERLQRQSQNLKGNE</sequence>
<evidence type="ECO:0000313" key="3">
    <source>
        <dbReference type="Proteomes" id="UP000796880"/>
    </source>
</evidence>
<dbReference type="AlphaFoldDB" id="A0A8K0GQK9"/>
<gene>
    <name evidence="2" type="ORF">FNV43_RR24824</name>
</gene>
<protein>
    <submittedName>
        <fullName evidence="2">Uncharacterized protein</fullName>
    </submittedName>
</protein>
<comment type="caution">
    <text evidence="2">The sequence shown here is derived from an EMBL/GenBank/DDBJ whole genome shotgun (WGS) entry which is preliminary data.</text>
</comment>